<comment type="similarity">
    <text evidence="1 4">Belongs to the glycosyl hydrolase 43 family.</text>
</comment>
<dbReference type="RefSeq" id="WP_188220127.1">
    <property type="nucleotide sequence ID" value="NZ_NASZ01000006.1"/>
</dbReference>
<evidence type="ECO:0000259" key="6">
    <source>
        <dbReference type="Pfam" id="PF17851"/>
    </source>
</evidence>
<keyword evidence="2 4" id="KW-0378">Hydrolase</keyword>
<evidence type="ECO:0000256" key="5">
    <source>
        <dbReference type="SAM" id="SignalP"/>
    </source>
</evidence>
<keyword evidence="3 4" id="KW-0326">Glycosidase</keyword>
<dbReference type="PANTHER" id="PTHR42812:SF12">
    <property type="entry name" value="BETA-XYLOSIDASE-RELATED"/>
    <property type="match status" value="1"/>
</dbReference>
<dbReference type="EMBL" id="NASZ01000006">
    <property type="protein sequence ID" value="MBD0724741.1"/>
    <property type="molecule type" value="Genomic_DNA"/>
</dbReference>
<evidence type="ECO:0000256" key="3">
    <source>
        <dbReference type="ARBA" id="ARBA00023295"/>
    </source>
</evidence>
<dbReference type="PANTHER" id="PTHR42812">
    <property type="entry name" value="BETA-XYLOSIDASE"/>
    <property type="match status" value="1"/>
</dbReference>
<accession>A0ABR7UPC8</accession>
<evidence type="ECO:0000256" key="4">
    <source>
        <dbReference type="RuleBase" id="RU361187"/>
    </source>
</evidence>
<dbReference type="SUPFAM" id="SSF75005">
    <property type="entry name" value="Arabinanase/levansucrase/invertase"/>
    <property type="match status" value="1"/>
</dbReference>
<dbReference type="InterPro" id="IPR013320">
    <property type="entry name" value="ConA-like_dom_sf"/>
</dbReference>
<dbReference type="Pfam" id="PF17851">
    <property type="entry name" value="GH43_C2"/>
    <property type="match status" value="1"/>
</dbReference>
<reference evidence="7 8" key="1">
    <citation type="journal article" date="2020" name="Microbiol. Res.">
        <title>Flavobacterium pokkalii sp. nov., a novel plant growth promoting native rhizobacteria isolated from pokkali rice grown in coastal saline affected agricultural regions of southern India, Kerala.</title>
        <authorList>
            <person name="Menon R.R."/>
            <person name="Kumari S."/>
            <person name="Viver T."/>
            <person name="Rameshkumar N."/>
        </authorList>
    </citation>
    <scope>NUCLEOTIDE SEQUENCE [LARGE SCALE GENOMIC DNA]</scope>
    <source>
        <strain evidence="7 8">L1I52</strain>
    </source>
</reference>
<keyword evidence="8" id="KW-1185">Reference proteome</keyword>
<feature type="signal peptide" evidence="5">
    <location>
        <begin position="1"/>
        <end position="22"/>
    </location>
</feature>
<feature type="chain" id="PRO_5046344164" description="Beta-xylosidase C-terminal Concanavalin A-like domain-containing protein" evidence="5">
    <location>
        <begin position="23"/>
        <end position="599"/>
    </location>
</feature>
<dbReference type="SUPFAM" id="SSF49899">
    <property type="entry name" value="Concanavalin A-like lectins/glucanases"/>
    <property type="match status" value="1"/>
</dbReference>
<dbReference type="Gene3D" id="2.115.10.20">
    <property type="entry name" value="Glycosyl hydrolase domain, family 43"/>
    <property type="match status" value="1"/>
</dbReference>
<feature type="domain" description="Beta-xylosidase C-terminal Concanavalin A-like" evidence="6">
    <location>
        <begin position="388"/>
        <end position="591"/>
    </location>
</feature>
<organism evidence="7 8">
    <name type="scientific">Flavobacterium pokkalii</name>
    <dbReference type="NCBI Taxonomy" id="1940408"/>
    <lineage>
        <taxon>Bacteria</taxon>
        <taxon>Pseudomonadati</taxon>
        <taxon>Bacteroidota</taxon>
        <taxon>Flavobacteriia</taxon>
        <taxon>Flavobacteriales</taxon>
        <taxon>Flavobacteriaceae</taxon>
        <taxon>Flavobacterium</taxon>
    </lineage>
</organism>
<dbReference type="InterPro" id="IPR051795">
    <property type="entry name" value="Glycosyl_Hydrlase_43"/>
</dbReference>
<sequence>MNSLTKCIIGCYFILSSVSVFSQRIETNLNDNRNYILNDKDLNYKIGSWGDQGDGTYKNPVLNADYPDIDIEKIGDKYYMIASKQHFSPGMVILESDDLVNWEIIGHVWDKLDWSPDYNWDRLSAYGRGVYAGDLAYHEGKYYCYMIDSRHGLLVSTAENIRGPWSKPIKMLPPEIAHDDPTVFWDYDTHEAFLVCNNAFRVNPDPEMKKERMNENRIYKMSWDGLSVLDSGQVYYVGKVAEAAKVHKINGTFYIFMAEWFNKDSNNPKGGEFNGGDRKQFVLRSTTNSIYGPYEKKVVLERGNGFERSSCQGSLVQAPDNSWWYMHQLVQNIKSPFQGRPQCLEPVTWVDGWPIIGEDIDDDGIGEPVWSYKKPINGFPIKAPQTDDEFNSSTLGHQWEWNHNSRDSHWSLNKRKGYLRLIASKLLPNKEGFGPTVSSREKNIGINADFWRAPNTISQRIMGNTTGTATAKVDLSGMVVGQRAGMVRFSSVSHLFGVKINENGSKQLFFMDKEGKETESEIIKSKKLYLRTQNKGDQAFFEYSTNGKNFIKVATDFTIEFGYWSGDRIGFFCWNNNKEKGVFDIDSFHYEYDGPKANK</sequence>
<dbReference type="Pfam" id="PF04616">
    <property type="entry name" value="Glyco_hydro_43"/>
    <property type="match status" value="1"/>
</dbReference>
<name>A0ABR7UPC8_9FLAO</name>
<evidence type="ECO:0000256" key="2">
    <source>
        <dbReference type="ARBA" id="ARBA00022801"/>
    </source>
</evidence>
<dbReference type="Proteomes" id="UP000661715">
    <property type="component" value="Unassembled WGS sequence"/>
</dbReference>
<gene>
    <name evidence="7" type="ORF">B6A10_06075</name>
</gene>
<dbReference type="CDD" id="cd09001">
    <property type="entry name" value="GH43_FsAxh1-like"/>
    <property type="match status" value="1"/>
</dbReference>
<evidence type="ECO:0000256" key="1">
    <source>
        <dbReference type="ARBA" id="ARBA00009865"/>
    </source>
</evidence>
<dbReference type="Gene3D" id="2.60.120.200">
    <property type="match status" value="1"/>
</dbReference>
<evidence type="ECO:0000313" key="7">
    <source>
        <dbReference type="EMBL" id="MBD0724741.1"/>
    </source>
</evidence>
<evidence type="ECO:0000313" key="8">
    <source>
        <dbReference type="Proteomes" id="UP000661715"/>
    </source>
</evidence>
<dbReference type="InterPro" id="IPR006710">
    <property type="entry name" value="Glyco_hydro_43"/>
</dbReference>
<protein>
    <recommendedName>
        <fullName evidence="6">Beta-xylosidase C-terminal Concanavalin A-like domain-containing protein</fullName>
    </recommendedName>
</protein>
<dbReference type="InterPro" id="IPR023296">
    <property type="entry name" value="Glyco_hydro_beta-prop_sf"/>
</dbReference>
<comment type="caution">
    <text evidence="7">The sequence shown here is derived from an EMBL/GenBank/DDBJ whole genome shotgun (WGS) entry which is preliminary data.</text>
</comment>
<dbReference type="InterPro" id="IPR041542">
    <property type="entry name" value="GH43_C2"/>
</dbReference>
<proteinExistence type="inferred from homology"/>
<keyword evidence="5" id="KW-0732">Signal</keyword>